<evidence type="ECO:0000313" key="2">
    <source>
        <dbReference type="EMBL" id="SHE50889.1"/>
    </source>
</evidence>
<gene>
    <name evidence="2" type="ORF">SAMN05444320_101274</name>
</gene>
<evidence type="ECO:0000313" key="3">
    <source>
        <dbReference type="Proteomes" id="UP000184501"/>
    </source>
</evidence>
<accession>A0A1M4U2B7</accession>
<dbReference type="PANTHER" id="PTHR35908">
    <property type="entry name" value="HYPOTHETICAL FUSION PROTEIN"/>
    <property type="match status" value="1"/>
</dbReference>
<dbReference type="EMBL" id="FQVN01000001">
    <property type="protein sequence ID" value="SHE50889.1"/>
    <property type="molecule type" value="Genomic_DNA"/>
</dbReference>
<dbReference type="InterPro" id="IPR029068">
    <property type="entry name" value="Glyas_Bleomycin-R_OHBP_Dase"/>
</dbReference>
<dbReference type="InterPro" id="IPR037523">
    <property type="entry name" value="VOC_core"/>
</dbReference>
<reference evidence="2 3" key="1">
    <citation type="submission" date="2016-11" db="EMBL/GenBank/DDBJ databases">
        <authorList>
            <person name="Jaros S."/>
            <person name="Januszkiewicz K."/>
            <person name="Wedrychowicz H."/>
        </authorList>
    </citation>
    <scope>NUCLEOTIDE SEQUENCE [LARGE SCALE GENOMIC DNA]</scope>
    <source>
        <strain evidence="2 3">DSM 44523</strain>
    </source>
</reference>
<dbReference type="AlphaFoldDB" id="A0A1M4U2B7"/>
<dbReference type="CDD" id="cd06587">
    <property type="entry name" value="VOC"/>
    <property type="match status" value="1"/>
</dbReference>
<dbReference type="Proteomes" id="UP000184501">
    <property type="component" value="Unassembled WGS sequence"/>
</dbReference>
<sequence>MTVASRPLKVNGVMLDCRDPLELARFYSALLGWPTIEGGADDEWVTLHDPAGGPSVCFQRSPNYEPPTWPNPERQQMLHLDIDVDDLVSGHEHALRVGARPLEIRKLEPGSGFNVYADPAGHPFCLVAG</sequence>
<keyword evidence="3" id="KW-1185">Reference proteome</keyword>
<dbReference type="STRING" id="2017.SAMN05444320_101274"/>
<dbReference type="Gene3D" id="3.10.180.10">
    <property type="entry name" value="2,3-Dihydroxybiphenyl 1,2-Dioxygenase, domain 1"/>
    <property type="match status" value="1"/>
</dbReference>
<feature type="domain" description="VOC" evidence="1">
    <location>
        <begin position="9"/>
        <end position="129"/>
    </location>
</feature>
<protein>
    <recommendedName>
        <fullName evidence="1">VOC domain-containing protein</fullName>
    </recommendedName>
</protein>
<dbReference type="OrthoDB" id="1645442at2"/>
<dbReference type="PROSITE" id="PS51819">
    <property type="entry name" value="VOC"/>
    <property type="match status" value="1"/>
</dbReference>
<proteinExistence type="predicted"/>
<dbReference type="SUPFAM" id="SSF54593">
    <property type="entry name" value="Glyoxalase/Bleomycin resistance protein/Dihydroxybiphenyl dioxygenase"/>
    <property type="match status" value="1"/>
</dbReference>
<dbReference type="RefSeq" id="WP_073479474.1">
    <property type="nucleotide sequence ID" value="NZ_FQVN01000001.1"/>
</dbReference>
<dbReference type="Pfam" id="PF18029">
    <property type="entry name" value="Glyoxalase_6"/>
    <property type="match status" value="1"/>
</dbReference>
<evidence type="ECO:0000259" key="1">
    <source>
        <dbReference type="PROSITE" id="PS51819"/>
    </source>
</evidence>
<dbReference type="InterPro" id="IPR041581">
    <property type="entry name" value="Glyoxalase_6"/>
</dbReference>
<organism evidence="2 3">
    <name type="scientific">Streptoalloteichus hindustanus</name>
    <dbReference type="NCBI Taxonomy" id="2017"/>
    <lineage>
        <taxon>Bacteria</taxon>
        <taxon>Bacillati</taxon>
        <taxon>Actinomycetota</taxon>
        <taxon>Actinomycetes</taxon>
        <taxon>Pseudonocardiales</taxon>
        <taxon>Pseudonocardiaceae</taxon>
        <taxon>Streptoalloteichus</taxon>
    </lineage>
</organism>
<name>A0A1M4U2B7_STRHI</name>
<dbReference type="PANTHER" id="PTHR35908:SF1">
    <property type="entry name" value="CONSERVED PROTEIN"/>
    <property type="match status" value="1"/>
</dbReference>